<reference evidence="5 6" key="1">
    <citation type="submission" date="2022-12" db="EMBL/GenBank/DDBJ databases">
        <title>Complete genome sequencing of Dickeya lacustris type strain LMG30899.</title>
        <authorList>
            <person name="Dobhal S."/>
            <person name="Arizala D."/>
            <person name="Arif M."/>
        </authorList>
    </citation>
    <scope>NUCLEOTIDE SEQUENCE [LARGE SCALE GENOMIC DNA]</scope>
    <source>
        <strain evidence="5 6">LMG30899</strain>
    </source>
</reference>
<name>A0ABY8G5I7_9GAMM</name>
<dbReference type="PANTHER" id="PTHR30404">
    <property type="entry name" value="N-ACETYLMURAMOYL-L-ALANINE AMIDASE"/>
    <property type="match status" value="1"/>
</dbReference>
<dbReference type="EMBL" id="CP114280">
    <property type="protein sequence ID" value="WFN55226.1"/>
    <property type="molecule type" value="Genomic_DNA"/>
</dbReference>
<dbReference type="CDD" id="cd02696">
    <property type="entry name" value="MurNAc-LAA"/>
    <property type="match status" value="1"/>
</dbReference>
<dbReference type="Pfam" id="PF11741">
    <property type="entry name" value="AMIN"/>
    <property type="match status" value="1"/>
</dbReference>
<dbReference type="PROSITE" id="PS51318">
    <property type="entry name" value="TAT"/>
    <property type="match status" value="1"/>
</dbReference>
<feature type="domain" description="MurNAc-LAA" evidence="4">
    <location>
        <begin position="250"/>
        <end position="404"/>
    </location>
</feature>
<dbReference type="Proteomes" id="UP001219630">
    <property type="component" value="Chromosome"/>
</dbReference>
<dbReference type="InterPro" id="IPR006311">
    <property type="entry name" value="TAT_signal"/>
</dbReference>
<evidence type="ECO:0000256" key="2">
    <source>
        <dbReference type="ARBA" id="ARBA00011901"/>
    </source>
</evidence>
<evidence type="ECO:0000313" key="5">
    <source>
        <dbReference type="EMBL" id="WFN55226.1"/>
    </source>
</evidence>
<protein>
    <recommendedName>
        <fullName evidence="2">N-acetylmuramoyl-L-alanine amidase</fullName>
        <ecNumber evidence="2">3.5.1.28</ecNumber>
    </recommendedName>
</protein>
<dbReference type="Pfam" id="PF01520">
    <property type="entry name" value="Amidase_3"/>
    <property type="match status" value="1"/>
</dbReference>
<dbReference type="RefSeq" id="WP_125258593.1">
    <property type="nucleotide sequence ID" value="NZ_CP114280.1"/>
</dbReference>
<evidence type="ECO:0000256" key="3">
    <source>
        <dbReference type="ARBA" id="ARBA00022801"/>
    </source>
</evidence>
<accession>A0ABY8G5I7</accession>
<dbReference type="InterPro" id="IPR050695">
    <property type="entry name" value="N-acetylmuramoyl_amidase_3"/>
</dbReference>
<gene>
    <name evidence="5" type="primary">amiC</name>
    <name evidence="5" type="ORF">O1Q98_16640</name>
</gene>
<evidence type="ECO:0000259" key="4">
    <source>
        <dbReference type="SMART" id="SM00646"/>
    </source>
</evidence>
<dbReference type="NCBIfam" id="NF038267">
    <property type="entry name" value="amidase_AmiC"/>
    <property type="match status" value="1"/>
</dbReference>
<proteinExistence type="predicted"/>
<comment type="catalytic activity">
    <reaction evidence="1">
        <text>Hydrolyzes the link between N-acetylmuramoyl residues and L-amino acid residues in certain cell-wall glycopeptides.</text>
        <dbReference type="EC" id="3.5.1.28"/>
    </reaction>
</comment>
<dbReference type="EC" id="3.5.1.28" evidence="2"/>
<dbReference type="PANTHER" id="PTHR30404:SF0">
    <property type="entry name" value="N-ACETYLMURAMOYL-L-ALANINE AMIDASE AMIC"/>
    <property type="match status" value="1"/>
</dbReference>
<dbReference type="InterPro" id="IPR021731">
    <property type="entry name" value="AMIN_dom"/>
</dbReference>
<dbReference type="Gene3D" id="2.60.40.3500">
    <property type="match status" value="1"/>
</dbReference>
<keyword evidence="3 5" id="KW-0378">Hydrolase</keyword>
<evidence type="ECO:0000313" key="6">
    <source>
        <dbReference type="Proteomes" id="UP001219630"/>
    </source>
</evidence>
<keyword evidence="6" id="KW-1185">Reference proteome</keyword>
<dbReference type="Gene3D" id="3.40.630.40">
    <property type="entry name" value="Zn-dependent exopeptidases"/>
    <property type="match status" value="1"/>
</dbReference>
<dbReference type="SUPFAM" id="SSF53187">
    <property type="entry name" value="Zn-dependent exopeptidases"/>
    <property type="match status" value="1"/>
</dbReference>
<dbReference type="InterPro" id="IPR049745">
    <property type="entry name" value="AmiC"/>
</dbReference>
<sequence>MSYPTPQLSRRQLLQGAAATWLLSISGIGLAASSQVIAVRVWPSSAYTRITLESNTPLHYRQFALDNPPRLVVDIENVALNSALKSASRQFERSDPFIKAARVGQFDQKTVRLVLELRQRVEPKLFTLTPVAGFRHRLVMDLYPASGRYDNAEDPLLALLEDYNKGELERTLPAETPKAGRAGRERPLVIMLDPGHGGEDPGAIGKNRTREKDVVLQIARRLKALIEREPNMKAYMTRNEDVFIPLNVRVAKARKQSADLFVSIHADAFSDRAARGSSVFALSKKGATSSAARYLAQTQNESDLIGGVSLSGDRYLDSTMFDMVQTVTINDSLKFGNEILHRLGKVNRLHKNRVDQAGFAVLKAPDIPSVLVETAFISNLEEERKLRTSQFQQQLAQSILEGIKAYFAAQTR</sequence>
<dbReference type="SMART" id="SM00646">
    <property type="entry name" value="Ami_3"/>
    <property type="match status" value="1"/>
</dbReference>
<organism evidence="5 6">
    <name type="scientific">Dickeya lacustris</name>
    <dbReference type="NCBI Taxonomy" id="2259638"/>
    <lineage>
        <taxon>Bacteria</taxon>
        <taxon>Pseudomonadati</taxon>
        <taxon>Pseudomonadota</taxon>
        <taxon>Gammaproteobacteria</taxon>
        <taxon>Enterobacterales</taxon>
        <taxon>Pectobacteriaceae</taxon>
        <taxon>Dickeya</taxon>
    </lineage>
</organism>
<evidence type="ECO:0000256" key="1">
    <source>
        <dbReference type="ARBA" id="ARBA00001561"/>
    </source>
</evidence>
<dbReference type="InterPro" id="IPR002508">
    <property type="entry name" value="MurNAc-LAA_cat"/>
</dbReference>
<dbReference type="GO" id="GO:0008745">
    <property type="term" value="F:N-acetylmuramoyl-L-alanine amidase activity"/>
    <property type="evidence" value="ECO:0007669"/>
    <property type="project" value="UniProtKB-EC"/>
</dbReference>